<dbReference type="GO" id="GO:0005737">
    <property type="term" value="C:cytoplasm"/>
    <property type="evidence" value="ECO:0007669"/>
    <property type="project" value="UniProtKB-SubCell"/>
</dbReference>
<evidence type="ECO:0000256" key="2">
    <source>
        <dbReference type="ARBA" id="ARBA00009262"/>
    </source>
</evidence>
<dbReference type="OMA" id="WARCHIP"/>
<evidence type="ECO:0000256" key="1">
    <source>
        <dbReference type="ARBA" id="ARBA00004496"/>
    </source>
</evidence>
<evidence type="ECO:0000256" key="6">
    <source>
        <dbReference type="ARBA" id="ARBA00022759"/>
    </source>
</evidence>
<feature type="compositionally biased region" description="Basic and acidic residues" evidence="11">
    <location>
        <begin position="301"/>
        <end position="312"/>
    </location>
</feature>
<dbReference type="GO" id="GO:0016787">
    <property type="term" value="F:hydrolase activity"/>
    <property type="evidence" value="ECO:0007669"/>
    <property type="project" value="UniProtKB-KW"/>
</dbReference>
<feature type="region of interest" description="Disordered" evidence="11">
    <location>
        <begin position="290"/>
        <end position="312"/>
    </location>
</feature>
<proteinExistence type="inferred from homology"/>
<reference evidence="13" key="1">
    <citation type="submission" date="2017-02" db="UniProtKB">
        <authorList>
            <consortium name="WormBaseParasite"/>
        </authorList>
    </citation>
    <scope>IDENTIFICATION</scope>
</reference>
<dbReference type="InterPro" id="IPR041175">
    <property type="entry name" value="VLRF1/Vms1"/>
</dbReference>
<dbReference type="GO" id="GO:0036503">
    <property type="term" value="P:ERAD pathway"/>
    <property type="evidence" value="ECO:0007669"/>
    <property type="project" value="TreeGrafter"/>
</dbReference>
<evidence type="ECO:0000256" key="3">
    <source>
        <dbReference type="ARBA" id="ARBA00022490"/>
    </source>
</evidence>
<comment type="domain">
    <text evidence="10">The VLRF1 domain mediates binding to the 60S ribosomal subunit.</text>
</comment>
<evidence type="ECO:0000313" key="13">
    <source>
        <dbReference type="WBParaSite" id="ACOC_0000671401-mRNA-1"/>
    </source>
</evidence>
<keyword evidence="8" id="KW-0040">ANK repeat</keyword>
<feature type="region of interest" description="Disordered" evidence="11">
    <location>
        <begin position="1"/>
        <end position="24"/>
    </location>
</feature>
<evidence type="ECO:0000256" key="7">
    <source>
        <dbReference type="ARBA" id="ARBA00022801"/>
    </source>
</evidence>
<keyword evidence="5" id="KW-0677">Repeat</keyword>
<organism evidence="13">
    <name type="scientific">Angiostrongylus costaricensis</name>
    <name type="common">Nematode worm</name>
    <dbReference type="NCBI Taxonomy" id="334426"/>
    <lineage>
        <taxon>Eukaryota</taxon>
        <taxon>Metazoa</taxon>
        <taxon>Ecdysozoa</taxon>
        <taxon>Nematoda</taxon>
        <taxon>Chromadorea</taxon>
        <taxon>Rhabditida</taxon>
        <taxon>Rhabditina</taxon>
        <taxon>Rhabditomorpha</taxon>
        <taxon>Strongyloidea</taxon>
        <taxon>Metastrongylidae</taxon>
        <taxon>Angiostrongylus</taxon>
    </lineage>
</organism>
<protein>
    <submittedName>
        <fullName evidence="13">BVLRF1 domain-containing protein</fullName>
    </submittedName>
</protein>
<keyword evidence="3 10" id="KW-0963">Cytoplasm</keyword>
<evidence type="ECO:0000256" key="9">
    <source>
        <dbReference type="ARBA" id="ARBA00023054"/>
    </source>
</evidence>
<dbReference type="WBParaSite" id="ACOC_0000671401-mRNA-1">
    <property type="protein sequence ID" value="ACOC_0000671401-mRNA-1"/>
    <property type="gene ID" value="ACOC_0000671401"/>
</dbReference>
<keyword evidence="7 10" id="KW-0378">Hydrolase</keyword>
<evidence type="ECO:0000256" key="11">
    <source>
        <dbReference type="SAM" id="MobiDB-lite"/>
    </source>
</evidence>
<evidence type="ECO:0000256" key="10">
    <source>
        <dbReference type="PROSITE-ProRule" id="PRU01389"/>
    </source>
</evidence>
<evidence type="ECO:0000256" key="8">
    <source>
        <dbReference type="ARBA" id="ARBA00023043"/>
    </source>
</evidence>
<evidence type="ECO:0000256" key="4">
    <source>
        <dbReference type="ARBA" id="ARBA00022722"/>
    </source>
</evidence>
<feature type="domain" description="VLRF1" evidence="12">
    <location>
        <begin position="63"/>
        <end position="204"/>
    </location>
</feature>
<name>A0A0R3PNQ0_ANGCS</name>
<feature type="compositionally biased region" description="Low complexity" evidence="11">
    <location>
        <begin position="7"/>
        <end position="16"/>
    </location>
</feature>
<accession>A0A0R3PNQ0</accession>
<keyword evidence="4 10" id="KW-0540">Nuclease</keyword>
<dbReference type="PANTHER" id="PTHR16036:SF2">
    <property type="entry name" value="TRNA ENDONUCLEASE ANKZF1"/>
    <property type="match status" value="1"/>
</dbReference>
<dbReference type="PROSITE" id="PS52044">
    <property type="entry name" value="VLRF1"/>
    <property type="match status" value="1"/>
</dbReference>
<sequence length="353" mass="40783">LCRNFSVDDVTSSTDSGDSDDGDVPLKSSSSHIYFVHNDEVFSIYRCILHPGESTVSVAVFGRPLDCAIFLLAGGHFAAGVFAADKMIAHKAFHRYVVRAKQGSVQSVNDRSKGAAHSAGAKLRRYNERALREDIVTVLTSWSVHLANTPLVFIRCASYQRVIFHEIDEGGFNRKDPRLRTIPFETKRPLVDEVRRVWERLSSVFRHGTVNDFMAERRRRKQRVKYLLEVGCNPSIKNENDMVAYAVSANKAIKKVFIQFRSENPNKWNWARCHIPEPTQITDEQIAKMTEKKKEKKQRQKDRSKMKKEAERKEAEEMVRGVSWVILFKLSKFCKRSRDIEHYVFNRMKFIHS</sequence>
<dbReference type="Pfam" id="PF18826">
    <property type="entry name" value="bVLRF1"/>
    <property type="match status" value="1"/>
</dbReference>
<evidence type="ECO:0000259" key="12">
    <source>
        <dbReference type="PROSITE" id="PS52044"/>
    </source>
</evidence>
<dbReference type="GO" id="GO:0004519">
    <property type="term" value="F:endonuclease activity"/>
    <property type="evidence" value="ECO:0007669"/>
    <property type="project" value="UniProtKB-KW"/>
</dbReference>
<comment type="similarity">
    <text evidence="2 10">Belongs to the ANKZF1/VMS1 family.</text>
</comment>
<comment type="subcellular location">
    <subcellularLocation>
        <location evidence="1">Cytoplasm</location>
    </subcellularLocation>
</comment>
<keyword evidence="9" id="KW-0175">Coiled coil</keyword>
<dbReference type="InterPro" id="IPR047139">
    <property type="entry name" value="ANKZ1/VMS1"/>
</dbReference>
<evidence type="ECO:0000256" key="5">
    <source>
        <dbReference type="ARBA" id="ARBA00022737"/>
    </source>
</evidence>
<dbReference type="AlphaFoldDB" id="A0A0R3PNQ0"/>
<dbReference type="PANTHER" id="PTHR16036">
    <property type="entry name" value="ANKYRIN REPEAT AND ZINC FINGER DOMAIN-CONTAINING PROTEIN 1"/>
    <property type="match status" value="1"/>
</dbReference>
<feature type="active site" evidence="10">
    <location>
        <position position="106"/>
    </location>
</feature>
<keyword evidence="6 10" id="KW-0255">Endonuclease</keyword>